<sequence>NVQDIYPLAPLQEGMLFHHLVDPAHDAYVEAGLIACDSRERLDLFLGAMQQVINRHDILRTSIAWQGLVQPQQVVHRQATLPITQLHFDAADGDVSEQLAARIDPQHYRLDISRAPLMHAYVTQDQPNGRWVLRLLTHHLAIDHPTLELMIDEALTFERGQGAGLPTSVPFRNFIAQICLGETSAEHEPFFRDMLQTVEEPTAPFDILDVQGDGRGVREARRHLDPALAQQLRERARRNGMTAASLIHLAWAMVLARLTGRQDVVFGTVFFGRMQGGSESDRSLGMFMNTLPIRIQIDQQPLLGGLKQTHKLLAELLRHEHAPLALAQRCSGVPAKSPLFTTILNYRHSPESLAGAAGIFDAALPGLALLGSQERTNMPICVDVDDLGDDFALTAQVVEGISPSRICDFLEHAIEALVAALADTPAVPLQQLDVLPAAEREQVVVGWNQTYQDLPLSSCVQELFEARVAAAPDAIALVQPDLTLSYGEL</sequence>
<proteinExistence type="predicted"/>
<dbReference type="STRING" id="1121001.SAMN02745857_04371"/>
<keyword evidence="3" id="KW-0436">Ligase</keyword>
<dbReference type="CDD" id="cd19544">
    <property type="entry name" value="E-C_NRPS"/>
    <property type="match status" value="1"/>
</dbReference>
<dbReference type="PANTHER" id="PTHR45527">
    <property type="entry name" value="NONRIBOSOMAL PEPTIDE SYNTHETASE"/>
    <property type="match status" value="1"/>
</dbReference>
<gene>
    <name evidence="5" type="ORF">SAMN02745857_04371</name>
</gene>
<dbReference type="GO" id="GO:0031177">
    <property type="term" value="F:phosphopantetheine binding"/>
    <property type="evidence" value="ECO:0007669"/>
    <property type="project" value="TreeGrafter"/>
</dbReference>
<dbReference type="SUPFAM" id="SSF52777">
    <property type="entry name" value="CoA-dependent acyltransferases"/>
    <property type="match status" value="2"/>
</dbReference>
<dbReference type="AlphaFoldDB" id="A0A1W1Y1J1"/>
<keyword evidence="6" id="KW-1185">Reference proteome</keyword>
<accession>A0A1W1Y1J1</accession>
<dbReference type="SUPFAM" id="SSF56801">
    <property type="entry name" value="Acetyl-CoA synthetase-like"/>
    <property type="match status" value="1"/>
</dbReference>
<evidence type="ECO:0000313" key="5">
    <source>
        <dbReference type="EMBL" id="SMC30023.1"/>
    </source>
</evidence>
<evidence type="ECO:0000256" key="2">
    <source>
        <dbReference type="ARBA" id="ARBA00022553"/>
    </source>
</evidence>
<dbReference type="Gene3D" id="3.30.559.10">
    <property type="entry name" value="Chloramphenicol acetyltransferase-like domain"/>
    <property type="match status" value="1"/>
</dbReference>
<dbReference type="EMBL" id="FWXD01000074">
    <property type="protein sequence ID" value="SMC30023.1"/>
    <property type="molecule type" value="Genomic_DNA"/>
</dbReference>
<dbReference type="InterPro" id="IPR023213">
    <property type="entry name" value="CAT-like_dom_sf"/>
</dbReference>
<dbReference type="GO" id="GO:0043041">
    <property type="term" value="P:amino acid activation for nonribosomal peptide biosynthetic process"/>
    <property type="evidence" value="ECO:0007669"/>
    <property type="project" value="TreeGrafter"/>
</dbReference>
<dbReference type="GO" id="GO:0016874">
    <property type="term" value="F:ligase activity"/>
    <property type="evidence" value="ECO:0007669"/>
    <property type="project" value="UniProtKB-KW"/>
</dbReference>
<name>A0A1W1Y1J1_9NEIS</name>
<evidence type="ECO:0000259" key="4">
    <source>
        <dbReference type="Pfam" id="PF00668"/>
    </source>
</evidence>
<evidence type="ECO:0000256" key="3">
    <source>
        <dbReference type="ARBA" id="ARBA00022598"/>
    </source>
</evidence>
<dbReference type="Proteomes" id="UP000192761">
    <property type="component" value="Unassembled WGS sequence"/>
</dbReference>
<feature type="non-terminal residue" evidence="5">
    <location>
        <position position="1"/>
    </location>
</feature>
<protein>
    <submittedName>
        <fullName evidence="5">Condensation domain-containing protein</fullName>
    </submittedName>
</protein>
<dbReference type="PANTHER" id="PTHR45527:SF11">
    <property type="entry name" value="NONRIBOSOMAL PEPTIDE SYNTHETASE 5"/>
    <property type="match status" value="1"/>
</dbReference>
<dbReference type="GO" id="GO:0044550">
    <property type="term" value="P:secondary metabolite biosynthetic process"/>
    <property type="evidence" value="ECO:0007669"/>
    <property type="project" value="TreeGrafter"/>
</dbReference>
<dbReference type="Pfam" id="PF00668">
    <property type="entry name" value="Condensation"/>
    <property type="match status" value="1"/>
</dbReference>
<feature type="domain" description="Condensation" evidence="4">
    <location>
        <begin position="2"/>
        <end position="443"/>
    </location>
</feature>
<keyword evidence="1" id="KW-0596">Phosphopantetheine</keyword>
<dbReference type="Gene3D" id="3.30.559.30">
    <property type="entry name" value="Nonribosomal peptide synthetase, condensation domain"/>
    <property type="match status" value="1"/>
</dbReference>
<evidence type="ECO:0000256" key="1">
    <source>
        <dbReference type="ARBA" id="ARBA00022450"/>
    </source>
</evidence>
<feature type="non-terminal residue" evidence="5">
    <location>
        <position position="489"/>
    </location>
</feature>
<keyword evidence="2" id="KW-0597">Phosphoprotein</keyword>
<dbReference type="GO" id="GO:0005737">
    <property type="term" value="C:cytoplasm"/>
    <property type="evidence" value="ECO:0007669"/>
    <property type="project" value="TreeGrafter"/>
</dbReference>
<reference evidence="5 6" key="1">
    <citation type="submission" date="2017-04" db="EMBL/GenBank/DDBJ databases">
        <authorList>
            <person name="Afonso C.L."/>
            <person name="Miller P.J."/>
            <person name="Scott M.A."/>
            <person name="Spackman E."/>
            <person name="Goraichik I."/>
            <person name="Dimitrov K.M."/>
            <person name="Suarez D.L."/>
            <person name="Swayne D.E."/>
        </authorList>
    </citation>
    <scope>NUCLEOTIDE SEQUENCE [LARGE SCALE GENOMIC DNA]</scope>
    <source>
        <strain evidence="5 6">DSM 23236</strain>
    </source>
</reference>
<dbReference type="InterPro" id="IPR001242">
    <property type="entry name" value="Condensation_dom"/>
</dbReference>
<organism evidence="5 6">
    <name type="scientific">Andreprevotia lacus DSM 23236</name>
    <dbReference type="NCBI Taxonomy" id="1121001"/>
    <lineage>
        <taxon>Bacteria</taxon>
        <taxon>Pseudomonadati</taxon>
        <taxon>Pseudomonadota</taxon>
        <taxon>Betaproteobacteria</taxon>
        <taxon>Neisseriales</taxon>
        <taxon>Chitinibacteraceae</taxon>
        <taxon>Andreprevotia</taxon>
    </lineage>
</organism>
<dbReference type="RefSeq" id="WP_245804404.1">
    <property type="nucleotide sequence ID" value="NZ_FWXD01000074.1"/>
</dbReference>
<evidence type="ECO:0000313" key="6">
    <source>
        <dbReference type="Proteomes" id="UP000192761"/>
    </source>
</evidence>